<dbReference type="STRING" id="397945.Aave_2776"/>
<dbReference type="AlphaFoldDB" id="A1TQV6"/>
<organism evidence="1 2">
    <name type="scientific">Paracidovorax citrulli (strain AAC00-1)</name>
    <name type="common">Acidovorax citrulli</name>
    <dbReference type="NCBI Taxonomy" id="397945"/>
    <lineage>
        <taxon>Bacteria</taxon>
        <taxon>Pseudomonadati</taxon>
        <taxon>Pseudomonadota</taxon>
        <taxon>Betaproteobacteria</taxon>
        <taxon>Burkholderiales</taxon>
        <taxon>Comamonadaceae</taxon>
        <taxon>Paracidovorax</taxon>
    </lineage>
</organism>
<reference evidence="1 2" key="1">
    <citation type="submission" date="2006-12" db="EMBL/GenBank/DDBJ databases">
        <title>Complete sequence of Acidovorax avenae subsp. citrulli AAC00-1.</title>
        <authorList>
            <consortium name="US DOE Joint Genome Institute"/>
            <person name="Copeland A."/>
            <person name="Lucas S."/>
            <person name="Lapidus A."/>
            <person name="Barry K."/>
            <person name="Detter J.C."/>
            <person name="Glavina del Rio T."/>
            <person name="Dalin E."/>
            <person name="Tice H."/>
            <person name="Pitluck S."/>
            <person name="Kiss H."/>
            <person name="Brettin T."/>
            <person name="Bruce D."/>
            <person name="Han C."/>
            <person name="Tapia R."/>
            <person name="Gilna P."/>
            <person name="Schmutz J."/>
            <person name="Larimer F."/>
            <person name="Land M."/>
            <person name="Hauser L."/>
            <person name="Kyrpides N."/>
            <person name="Kim E."/>
            <person name="Stahl D."/>
            <person name="Richardson P."/>
        </authorList>
    </citation>
    <scope>NUCLEOTIDE SEQUENCE [LARGE SCALE GENOMIC DNA]</scope>
    <source>
        <strain evidence="1 2">AAC00-1</strain>
    </source>
</reference>
<protein>
    <submittedName>
        <fullName evidence="1">Uncharacterized protein</fullName>
    </submittedName>
</protein>
<name>A1TQV6_PARC0</name>
<dbReference type="KEGG" id="aav:Aave_2776"/>
<proteinExistence type="predicted"/>
<evidence type="ECO:0000313" key="1">
    <source>
        <dbReference type="EMBL" id="ABM33344.1"/>
    </source>
</evidence>
<dbReference type="Proteomes" id="UP000002596">
    <property type="component" value="Chromosome"/>
</dbReference>
<accession>A1TQV6</accession>
<evidence type="ECO:0000313" key="2">
    <source>
        <dbReference type="Proteomes" id="UP000002596"/>
    </source>
</evidence>
<dbReference type="HOGENOM" id="CLU_1976682_0_0_4"/>
<sequence length="126" mass="13594">MKEAKAMVALDDPIGVINSLQSQIEDLEGRLRCANAAAGDRDAKNLADGIRRLRLHGVIPLYVGPMDQAALQAEVASTSPELSAILDQVWMLSAAPVAREVRNSLAIAAGNGMSRWETRDRKDATR</sequence>
<gene>
    <name evidence="1" type="ordered locus">Aave_2776</name>
</gene>
<dbReference type="EMBL" id="CP000512">
    <property type="protein sequence ID" value="ABM33344.1"/>
    <property type="molecule type" value="Genomic_DNA"/>
</dbReference>